<evidence type="ECO:0000256" key="6">
    <source>
        <dbReference type="ARBA" id="ARBA00022777"/>
    </source>
</evidence>
<dbReference type="PANTHER" id="PTHR19443">
    <property type="entry name" value="HEXOKINASE"/>
    <property type="match status" value="1"/>
</dbReference>
<protein>
    <recommendedName>
        <fullName evidence="11">Phosphotransferase</fullName>
        <ecNumber evidence="11">2.7.1.-</ecNumber>
    </recommendedName>
</protein>
<dbReference type="GO" id="GO:0005536">
    <property type="term" value="F:D-glucose binding"/>
    <property type="evidence" value="ECO:0007669"/>
    <property type="project" value="InterPro"/>
</dbReference>
<feature type="domain" description="Hexokinase N-terminal" evidence="12">
    <location>
        <begin position="93"/>
        <end position="171"/>
    </location>
</feature>
<reference evidence="14 15" key="1">
    <citation type="submission" date="2020-08" db="EMBL/GenBank/DDBJ databases">
        <title>Plant Genome Project.</title>
        <authorList>
            <person name="Zhang R.-G."/>
        </authorList>
    </citation>
    <scope>NUCLEOTIDE SEQUENCE [LARGE SCALE GENOMIC DNA]</scope>
    <source>
        <tissue evidence="14">Rhizome</tissue>
    </source>
</reference>
<proteinExistence type="inferred from homology"/>
<dbReference type="UniPathway" id="UPA00109">
    <property type="reaction ID" value="UER00180"/>
</dbReference>
<dbReference type="UniPathway" id="UPA00242"/>
<dbReference type="SUPFAM" id="SSF53067">
    <property type="entry name" value="Actin-like ATPase domain"/>
    <property type="match status" value="2"/>
</dbReference>
<keyword evidence="7 11" id="KW-0067">ATP-binding</keyword>
<dbReference type="Proteomes" id="UP000734854">
    <property type="component" value="Unassembled WGS sequence"/>
</dbReference>
<dbReference type="GO" id="GO:0008865">
    <property type="term" value="F:fructokinase activity"/>
    <property type="evidence" value="ECO:0007669"/>
    <property type="project" value="TreeGrafter"/>
</dbReference>
<dbReference type="GO" id="GO:0001678">
    <property type="term" value="P:intracellular glucose homeostasis"/>
    <property type="evidence" value="ECO:0007669"/>
    <property type="project" value="InterPro"/>
</dbReference>
<comment type="pathway">
    <text evidence="2">Carbohydrate metabolism; hexose metabolism.</text>
</comment>
<dbReference type="GO" id="GO:0006096">
    <property type="term" value="P:glycolytic process"/>
    <property type="evidence" value="ECO:0007669"/>
    <property type="project" value="UniProtKB-UniPathway"/>
</dbReference>
<gene>
    <name evidence="14" type="ORF">ZIOFF_029297</name>
</gene>
<comment type="caution">
    <text evidence="14">The sequence shown here is derived from an EMBL/GenBank/DDBJ whole genome shotgun (WGS) entry which is preliminary data.</text>
</comment>
<accession>A0A8J5L434</accession>
<evidence type="ECO:0000313" key="14">
    <source>
        <dbReference type="EMBL" id="KAG6511240.1"/>
    </source>
</evidence>
<evidence type="ECO:0000259" key="12">
    <source>
        <dbReference type="Pfam" id="PF00349"/>
    </source>
</evidence>
<keyword evidence="8 11" id="KW-0324">Glycolysis</keyword>
<dbReference type="InterPro" id="IPR022672">
    <property type="entry name" value="Hexokinase_N"/>
</dbReference>
<dbReference type="GO" id="GO:0005524">
    <property type="term" value="F:ATP binding"/>
    <property type="evidence" value="ECO:0007669"/>
    <property type="project" value="UniProtKB-UniRule"/>
</dbReference>
<dbReference type="GO" id="GO:0004340">
    <property type="term" value="F:glucokinase activity"/>
    <property type="evidence" value="ECO:0007669"/>
    <property type="project" value="TreeGrafter"/>
</dbReference>
<keyword evidence="15" id="KW-1185">Reference proteome</keyword>
<dbReference type="GO" id="GO:0005829">
    <property type="term" value="C:cytosol"/>
    <property type="evidence" value="ECO:0007669"/>
    <property type="project" value="TreeGrafter"/>
</dbReference>
<evidence type="ECO:0000256" key="10">
    <source>
        <dbReference type="ARBA" id="ARBA00047905"/>
    </source>
</evidence>
<dbReference type="GO" id="GO:0006006">
    <property type="term" value="P:glucose metabolic process"/>
    <property type="evidence" value="ECO:0007669"/>
    <property type="project" value="TreeGrafter"/>
</dbReference>
<dbReference type="PANTHER" id="PTHR19443:SF16">
    <property type="entry name" value="HEXOKINASE TYPE 1-RELATED"/>
    <property type="match status" value="1"/>
</dbReference>
<keyword evidence="6 11" id="KW-0418">Kinase</keyword>
<dbReference type="EC" id="2.7.1.-" evidence="11"/>
<dbReference type="InterPro" id="IPR043129">
    <property type="entry name" value="ATPase_NBD"/>
</dbReference>
<evidence type="ECO:0000256" key="3">
    <source>
        <dbReference type="ARBA" id="ARBA00009225"/>
    </source>
</evidence>
<organism evidence="14 15">
    <name type="scientific">Zingiber officinale</name>
    <name type="common">Ginger</name>
    <name type="synonym">Amomum zingiber</name>
    <dbReference type="NCBI Taxonomy" id="94328"/>
    <lineage>
        <taxon>Eukaryota</taxon>
        <taxon>Viridiplantae</taxon>
        <taxon>Streptophyta</taxon>
        <taxon>Embryophyta</taxon>
        <taxon>Tracheophyta</taxon>
        <taxon>Spermatophyta</taxon>
        <taxon>Magnoliopsida</taxon>
        <taxon>Liliopsida</taxon>
        <taxon>Zingiberales</taxon>
        <taxon>Zingiberaceae</taxon>
        <taxon>Zingiber</taxon>
    </lineage>
</organism>
<dbReference type="InterPro" id="IPR001312">
    <property type="entry name" value="Hexokinase"/>
</dbReference>
<comment type="catalytic activity">
    <reaction evidence="9">
        <text>a D-hexose + ATP = a D-hexose 6-phosphate + ADP + H(+)</text>
        <dbReference type="Rhea" id="RHEA:22740"/>
        <dbReference type="ChEBI" id="CHEBI:4194"/>
        <dbReference type="ChEBI" id="CHEBI:15378"/>
        <dbReference type="ChEBI" id="CHEBI:30616"/>
        <dbReference type="ChEBI" id="CHEBI:229467"/>
        <dbReference type="ChEBI" id="CHEBI:456216"/>
        <dbReference type="EC" id="2.7.1.1"/>
    </reaction>
    <physiologicalReaction direction="left-to-right" evidence="9">
        <dbReference type="Rhea" id="RHEA:22741"/>
    </physiologicalReaction>
</comment>
<evidence type="ECO:0000256" key="2">
    <source>
        <dbReference type="ARBA" id="ARBA00005028"/>
    </source>
</evidence>
<evidence type="ECO:0000256" key="7">
    <source>
        <dbReference type="ARBA" id="ARBA00022840"/>
    </source>
</evidence>
<sequence>MDGRHGHDRYVPTKEASHKFPDRETVDGKVLPYLSYVQNDDKKEMHSALGFEDGSMRKMPINFVNRLPIGDERGFFYTLEVLTSAYYIDEEGRVLKQTYELLFDFIASTLANFIASEDKDFHILDGKQRELGFTFLFLVKQTSIASNTLIKWTKGFNVNGIVGEEVVDELTRLSSIIYYDNDVDAAIILGTGTNAAYLEHANAIKKWQGPLPNSGEMVINMEWGNFRSSYLLTIDYDHAIDAESLNLGERIYEKS</sequence>
<comment type="catalytic activity">
    <reaction evidence="10">
        <text>D-fructose + ATP = D-fructose 6-phosphate + ADP + H(+)</text>
        <dbReference type="Rhea" id="RHEA:16125"/>
        <dbReference type="ChEBI" id="CHEBI:15378"/>
        <dbReference type="ChEBI" id="CHEBI:30616"/>
        <dbReference type="ChEBI" id="CHEBI:37721"/>
        <dbReference type="ChEBI" id="CHEBI:61527"/>
        <dbReference type="ChEBI" id="CHEBI:456216"/>
        <dbReference type="EC" id="2.7.1.1"/>
    </reaction>
    <physiologicalReaction direction="left-to-right" evidence="10">
        <dbReference type="Rhea" id="RHEA:16126"/>
    </physiologicalReaction>
</comment>
<evidence type="ECO:0000256" key="5">
    <source>
        <dbReference type="ARBA" id="ARBA00022741"/>
    </source>
</evidence>
<keyword evidence="5 11" id="KW-0547">Nucleotide-binding</keyword>
<dbReference type="GO" id="GO:0005739">
    <property type="term" value="C:mitochondrion"/>
    <property type="evidence" value="ECO:0007669"/>
    <property type="project" value="TreeGrafter"/>
</dbReference>
<feature type="domain" description="Hexokinase C-terminal" evidence="13">
    <location>
        <begin position="185"/>
        <end position="254"/>
    </location>
</feature>
<evidence type="ECO:0000256" key="11">
    <source>
        <dbReference type="RuleBase" id="RU362007"/>
    </source>
</evidence>
<dbReference type="Gene3D" id="3.40.367.20">
    <property type="match status" value="1"/>
</dbReference>
<dbReference type="Pfam" id="PF00349">
    <property type="entry name" value="Hexokinase_1"/>
    <property type="match status" value="1"/>
</dbReference>
<evidence type="ECO:0000259" key="13">
    <source>
        <dbReference type="Pfam" id="PF03727"/>
    </source>
</evidence>
<evidence type="ECO:0000313" key="15">
    <source>
        <dbReference type="Proteomes" id="UP000734854"/>
    </source>
</evidence>
<evidence type="ECO:0000256" key="8">
    <source>
        <dbReference type="ARBA" id="ARBA00023152"/>
    </source>
</evidence>
<comment type="pathway">
    <text evidence="1">Carbohydrate degradation; glycolysis; D-glyceraldehyde 3-phosphate and glycerone phosphate from D-glucose: step 1/4.</text>
</comment>
<dbReference type="Gene3D" id="3.30.420.40">
    <property type="match status" value="1"/>
</dbReference>
<dbReference type="PROSITE" id="PS51748">
    <property type="entry name" value="HEXOKINASE_2"/>
    <property type="match status" value="1"/>
</dbReference>
<dbReference type="InterPro" id="IPR022673">
    <property type="entry name" value="Hexokinase_C"/>
</dbReference>
<comment type="similarity">
    <text evidence="3 11">Belongs to the hexokinase family.</text>
</comment>
<evidence type="ECO:0000256" key="9">
    <source>
        <dbReference type="ARBA" id="ARBA00044613"/>
    </source>
</evidence>
<evidence type="ECO:0000256" key="1">
    <source>
        <dbReference type="ARBA" id="ARBA00004888"/>
    </source>
</evidence>
<dbReference type="Pfam" id="PF03727">
    <property type="entry name" value="Hexokinase_2"/>
    <property type="match status" value="1"/>
</dbReference>
<name>A0A8J5L434_ZINOF</name>
<keyword evidence="4 11" id="KW-0808">Transferase</keyword>
<dbReference type="AlphaFoldDB" id="A0A8J5L434"/>
<evidence type="ECO:0000256" key="4">
    <source>
        <dbReference type="ARBA" id="ARBA00022679"/>
    </source>
</evidence>
<dbReference type="EMBL" id="JACMSC010000008">
    <property type="protein sequence ID" value="KAG6511240.1"/>
    <property type="molecule type" value="Genomic_DNA"/>
</dbReference>